<name>A0A2S6GKZ9_9PSEU</name>
<dbReference type="InterPro" id="IPR051049">
    <property type="entry name" value="Dienelactone_hydrolase-like"/>
</dbReference>
<comment type="caution">
    <text evidence="2">The sequence shown here is derived from an EMBL/GenBank/DDBJ whole genome shotgun (WGS) entry which is preliminary data.</text>
</comment>
<keyword evidence="3" id="KW-1185">Reference proteome</keyword>
<gene>
    <name evidence="2" type="ORF">CLV40_112179</name>
</gene>
<dbReference type="InterPro" id="IPR002925">
    <property type="entry name" value="Dienelactn_hydro"/>
</dbReference>
<evidence type="ECO:0000313" key="2">
    <source>
        <dbReference type="EMBL" id="PPK65912.1"/>
    </source>
</evidence>
<dbReference type="Pfam" id="PF01738">
    <property type="entry name" value="DLH"/>
    <property type="match status" value="1"/>
</dbReference>
<protein>
    <submittedName>
        <fullName evidence="2">Carboxymethylenebutenolidase</fullName>
    </submittedName>
</protein>
<proteinExistence type="predicted"/>
<dbReference type="PANTHER" id="PTHR46623">
    <property type="entry name" value="CARBOXYMETHYLENEBUTENOLIDASE-RELATED"/>
    <property type="match status" value="1"/>
</dbReference>
<dbReference type="SUPFAM" id="SSF53474">
    <property type="entry name" value="alpha/beta-Hydrolases"/>
    <property type="match status" value="1"/>
</dbReference>
<sequence>MMLPTGHKCSFPVLDPPKMAFFLRMGERVITLTAINPRMVGYVMAQTRTEDFRLDDGRALRLTYAEPDGVTRGGLVVLHEARGITGTVTGIADGLAAEGWLVVVPHLYPGESGSAEVGHDEARDKVSGLSGESVLAATDIAFAWLAGHGLTADRIGVIGFELGGAVALVVGASRDIGAAVSVSGGGILEPLSDGLPALIEVAGDLRVPWLGLYREDGDDDISAEQVEKLREAASTAKIATDVVRYRFDSGAAEAWARALNWFDAHLR</sequence>
<dbReference type="GO" id="GO:0016787">
    <property type="term" value="F:hydrolase activity"/>
    <property type="evidence" value="ECO:0007669"/>
    <property type="project" value="InterPro"/>
</dbReference>
<organism evidence="2 3">
    <name type="scientific">Actinokineospora auranticolor</name>
    <dbReference type="NCBI Taxonomy" id="155976"/>
    <lineage>
        <taxon>Bacteria</taxon>
        <taxon>Bacillati</taxon>
        <taxon>Actinomycetota</taxon>
        <taxon>Actinomycetes</taxon>
        <taxon>Pseudonocardiales</taxon>
        <taxon>Pseudonocardiaceae</taxon>
        <taxon>Actinokineospora</taxon>
    </lineage>
</organism>
<dbReference type="Proteomes" id="UP000239203">
    <property type="component" value="Unassembled WGS sequence"/>
</dbReference>
<dbReference type="EMBL" id="PTIX01000012">
    <property type="protein sequence ID" value="PPK65912.1"/>
    <property type="molecule type" value="Genomic_DNA"/>
</dbReference>
<reference evidence="2 3" key="1">
    <citation type="submission" date="2018-02" db="EMBL/GenBank/DDBJ databases">
        <title>Genomic Encyclopedia of Archaeal and Bacterial Type Strains, Phase II (KMG-II): from individual species to whole genera.</title>
        <authorList>
            <person name="Goeker M."/>
        </authorList>
    </citation>
    <scope>NUCLEOTIDE SEQUENCE [LARGE SCALE GENOMIC DNA]</scope>
    <source>
        <strain evidence="2 3">YU 961-1</strain>
    </source>
</reference>
<dbReference type="Gene3D" id="3.40.50.1820">
    <property type="entry name" value="alpha/beta hydrolase"/>
    <property type="match status" value="1"/>
</dbReference>
<dbReference type="PANTHER" id="PTHR46623:SF6">
    <property type="entry name" value="ALPHA_BETA-HYDROLASES SUPERFAMILY PROTEIN"/>
    <property type="match status" value="1"/>
</dbReference>
<accession>A0A2S6GKZ9</accession>
<evidence type="ECO:0000313" key="3">
    <source>
        <dbReference type="Proteomes" id="UP000239203"/>
    </source>
</evidence>
<dbReference type="InterPro" id="IPR029058">
    <property type="entry name" value="AB_hydrolase_fold"/>
</dbReference>
<feature type="domain" description="Dienelactone hydrolase" evidence="1">
    <location>
        <begin position="64"/>
        <end position="246"/>
    </location>
</feature>
<dbReference type="AlphaFoldDB" id="A0A2S6GKZ9"/>
<evidence type="ECO:0000259" key="1">
    <source>
        <dbReference type="Pfam" id="PF01738"/>
    </source>
</evidence>